<dbReference type="InterPro" id="IPR013078">
    <property type="entry name" value="His_Pase_superF_clade-1"/>
</dbReference>
<dbReference type="Gene3D" id="3.40.50.1240">
    <property type="entry name" value="Phosphoglycerate mutase-like"/>
    <property type="match status" value="1"/>
</dbReference>
<organism evidence="1 2">
    <name type="scientific">Psychroflexus salinarum</name>
    <dbReference type="NCBI Taxonomy" id="546024"/>
    <lineage>
        <taxon>Bacteria</taxon>
        <taxon>Pseudomonadati</taxon>
        <taxon>Bacteroidota</taxon>
        <taxon>Flavobacteriia</taxon>
        <taxon>Flavobacteriales</taxon>
        <taxon>Flavobacteriaceae</taxon>
        <taxon>Psychroflexus</taxon>
    </lineage>
</organism>
<dbReference type="SUPFAM" id="SSF53254">
    <property type="entry name" value="Phosphoglycerate mutase-like"/>
    <property type="match status" value="1"/>
</dbReference>
<dbReference type="Proteomes" id="UP001597049">
    <property type="component" value="Unassembled WGS sequence"/>
</dbReference>
<dbReference type="PANTHER" id="PTHR47623">
    <property type="entry name" value="OS09G0287300 PROTEIN"/>
    <property type="match status" value="1"/>
</dbReference>
<dbReference type="EMBL" id="JBHTIV010000010">
    <property type="protein sequence ID" value="MFD0933029.1"/>
    <property type="molecule type" value="Genomic_DNA"/>
</dbReference>
<accession>A0ABW3GWU5</accession>
<sequence>MKRLIFVRHGKSSWDSSVEDKDRPLKERAYKDADHVTSALKAYLNFPVEVFSSPANRAKTTAELFKTELNIEDQHFHIKPQLYTFDADEVLQFINNLDDKLDNVMLFGHNPAYTTMVNKLGSLPIDNLPTTGLVSIVFEIESWKQIQKGETHLYLFPKKLR</sequence>
<name>A0ABW3GWU5_9FLAO</name>
<dbReference type="CDD" id="cd07067">
    <property type="entry name" value="HP_PGM_like"/>
    <property type="match status" value="1"/>
</dbReference>
<evidence type="ECO:0000313" key="1">
    <source>
        <dbReference type="EMBL" id="MFD0933029.1"/>
    </source>
</evidence>
<protein>
    <submittedName>
        <fullName evidence="1">SixA phosphatase family protein</fullName>
    </submittedName>
</protein>
<dbReference type="RefSeq" id="WP_379658334.1">
    <property type="nucleotide sequence ID" value="NZ_JBHTIV010000010.1"/>
</dbReference>
<dbReference type="InterPro" id="IPR029033">
    <property type="entry name" value="His_PPase_superfam"/>
</dbReference>
<keyword evidence="2" id="KW-1185">Reference proteome</keyword>
<reference evidence="2" key="1">
    <citation type="journal article" date="2019" name="Int. J. Syst. Evol. Microbiol.">
        <title>The Global Catalogue of Microorganisms (GCM) 10K type strain sequencing project: providing services to taxonomists for standard genome sequencing and annotation.</title>
        <authorList>
            <consortium name="The Broad Institute Genomics Platform"/>
            <consortium name="The Broad Institute Genome Sequencing Center for Infectious Disease"/>
            <person name="Wu L."/>
            <person name="Ma J."/>
        </authorList>
    </citation>
    <scope>NUCLEOTIDE SEQUENCE [LARGE SCALE GENOMIC DNA]</scope>
    <source>
        <strain evidence="2">CCUG 56752</strain>
    </source>
</reference>
<gene>
    <name evidence="1" type="ORF">ACFQ0R_10520</name>
</gene>
<evidence type="ECO:0000313" key="2">
    <source>
        <dbReference type="Proteomes" id="UP001597049"/>
    </source>
</evidence>
<dbReference type="PANTHER" id="PTHR47623:SF1">
    <property type="entry name" value="OS09G0287300 PROTEIN"/>
    <property type="match status" value="1"/>
</dbReference>
<proteinExistence type="predicted"/>
<dbReference type="Pfam" id="PF00300">
    <property type="entry name" value="His_Phos_1"/>
    <property type="match status" value="1"/>
</dbReference>
<comment type="caution">
    <text evidence="1">The sequence shown here is derived from an EMBL/GenBank/DDBJ whole genome shotgun (WGS) entry which is preliminary data.</text>
</comment>